<dbReference type="InterPro" id="IPR000843">
    <property type="entry name" value="HTH_LacI"/>
</dbReference>
<keyword evidence="1" id="KW-0805">Transcription regulation</keyword>
<accession>A0A5D4H6Z4</accession>
<dbReference type="SUPFAM" id="SSF53822">
    <property type="entry name" value="Periplasmic binding protein-like I"/>
    <property type="match status" value="1"/>
</dbReference>
<dbReference type="RefSeq" id="WP_148919466.1">
    <property type="nucleotide sequence ID" value="NZ_VTAV01000007.1"/>
</dbReference>
<dbReference type="PANTHER" id="PTHR30146">
    <property type="entry name" value="LACI-RELATED TRANSCRIPTIONAL REPRESSOR"/>
    <property type="match status" value="1"/>
</dbReference>
<dbReference type="InterPro" id="IPR001761">
    <property type="entry name" value="Peripla_BP/Lac1_sug-bd_dom"/>
</dbReference>
<evidence type="ECO:0000256" key="2">
    <source>
        <dbReference type="ARBA" id="ARBA00023125"/>
    </source>
</evidence>
<keyword evidence="2" id="KW-0238">DNA-binding</keyword>
<dbReference type="PROSITE" id="PS50932">
    <property type="entry name" value="HTH_LACI_2"/>
    <property type="match status" value="1"/>
</dbReference>
<dbReference type="InterPro" id="IPR010982">
    <property type="entry name" value="Lambda_DNA-bd_dom_sf"/>
</dbReference>
<dbReference type="GO" id="GO:0003700">
    <property type="term" value="F:DNA-binding transcription factor activity"/>
    <property type="evidence" value="ECO:0007669"/>
    <property type="project" value="TreeGrafter"/>
</dbReference>
<dbReference type="PROSITE" id="PS00356">
    <property type="entry name" value="HTH_LACI_1"/>
    <property type="match status" value="1"/>
</dbReference>
<protein>
    <submittedName>
        <fullName evidence="5">Substrate-binding domain-containing protein</fullName>
    </submittedName>
</protein>
<dbReference type="CDD" id="cd01392">
    <property type="entry name" value="HTH_LacI"/>
    <property type="match status" value="1"/>
</dbReference>
<keyword evidence="3" id="KW-0804">Transcription</keyword>
<dbReference type="PANTHER" id="PTHR30146:SF109">
    <property type="entry name" value="HTH-TYPE TRANSCRIPTIONAL REGULATOR GALS"/>
    <property type="match status" value="1"/>
</dbReference>
<organism evidence="5 6">
    <name type="scientific">Sphingobacterium phlebotomi</name>
    <dbReference type="NCBI Taxonomy" id="2605433"/>
    <lineage>
        <taxon>Bacteria</taxon>
        <taxon>Pseudomonadati</taxon>
        <taxon>Bacteroidota</taxon>
        <taxon>Sphingobacteriia</taxon>
        <taxon>Sphingobacteriales</taxon>
        <taxon>Sphingobacteriaceae</taxon>
        <taxon>Sphingobacterium</taxon>
    </lineage>
</organism>
<reference evidence="5 6" key="1">
    <citation type="submission" date="2019-08" db="EMBL/GenBank/DDBJ databases">
        <title>Phlebobacter frassis gen. nov. sp. nov., a new member of family Sphingobacteriaceae isolated from sand fly rearing media.</title>
        <authorList>
            <person name="Kakumanu M.L."/>
            <person name="Marayati B.F."/>
            <person name="Wada-Katsumata A."/>
            <person name="Wasserberg G."/>
            <person name="Schal C."/>
            <person name="Apperson C.S."/>
            <person name="Ponnusamy L."/>
        </authorList>
    </citation>
    <scope>NUCLEOTIDE SEQUENCE [LARGE SCALE GENOMIC DNA]</scope>
    <source>
        <strain evidence="5 6">SSI9</strain>
    </source>
</reference>
<dbReference type="SMART" id="SM00354">
    <property type="entry name" value="HTH_LACI"/>
    <property type="match status" value="1"/>
</dbReference>
<dbReference type="Gene3D" id="3.40.50.2300">
    <property type="match status" value="2"/>
</dbReference>
<evidence type="ECO:0000313" key="5">
    <source>
        <dbReference type="EMBL" id="TYR35799.1"/>
    </source>
</evidence>
<dbReference type="GO" id="GO:0000976">
    <property type="term" value="F:transcription cis-regulatory region binding"/>
    <property type="evidence" value="ECO:0007669"/>
    <property type="project" value="TreeGrafter"/>
</dbReference>
<evidence type="ECO:0000313" key="6">
    <source>
        <dbReference type="Proteomes" id="UP000322362"/>
    </source>
</evidence>
<keyword evidence="6" id="KW-1185">Reference proteome</keyword>
<dbReference type="Pfam" id="PF00356">
    <property type="entry name" value="LacI"/>
    <property type="match status" value="1"/>
</dbReference>
<evidence type="ECO:0000259" key="4">
    <source>
        <dbReference type="PROSITE" id="PS50932"/>
    </source>
</evidence>
<dbReference type="InterPro" id="IPR028082">
    <property type="entry name" value="Peripla_BP_I"/>
</dbReference>
<sequence>MPRVKCPKCNRDETVLRSGFVRGLQRYVCKFCNFHFTLVKKRQKNNVSAFRKHQTTILDIAKAVGVSASTVSRALKNHGDISEATKSLIKQVSIEMDYQPNPLARSLYSRETQTIGIIIPDLENPFFAKVLSGIQHAASTAGYKVMICQSNESHKTEVANLQTMMQNWLDGILVCHTKETESFEHIKLQLNKGIPIIHFDRICEEIDTSRVLLDNENGAEQITDHLIDQGCLNIAVLAGPKHLYITKKRLEGYFKSLQKNNIPATPSLIAYTDFSKVSILQTVDLWLSSENPPDAIFCISDNSAIITMMYLKKKNIKVPQEICVAGFGNDYTGEIIEPALTSYDPYAFKIGQSAVELFFDQVISGDRAATKTKTVIGKLLIRDSSLRKK</sequence>
<comment type="caution">
    <text evidence="5">The sequence shown here is derived from an EMBL/GenBank/DDBJ whole genome shotgun (WGS) entry which is preliminary data.</text>
</comment>
<dbReference type="Pfam" id="PF00532">
    <property type="entry name" value="Peripla_BP_1"/>
    <property type="match status" value="1"/>
</dbReference>
<feature type="domain" description="HTH lacI-type" evidence="4">
    <location>
        <begin position="55"/>
        <end position="109"/>
    </location>
</feature>
<dbReference type="Proteomes" id="UP000322362">
    <property type="component" value="Unassembled WGS sequence"/>
</dbReference>
<gene>
    <name evidence="5" type="ORF">FXV77_12025</name>
</gene>
<dbReference type="SUPFAM" id="SSF47413">
    <property type="entry name" value="lambda repressor-like DNA-binding domains"/>
    <property type="match status" value="1"/>
</dbReference>
<dbReference type="Gene3D" id="1.10.260.40">
    <property type="entry name" value="lambda repressor-like DNA-binding domains"/>
    <property type="match status" value="1"/>
</dbReference>
<dbReference type="AlphaFoldDB" id="A0A5D4H6Z4"/>
<name>A0A5D4H6Z4_9SPHI</name>
<dbReference type="CDD" id="cd06267">
    <property type="entry name" value="PBP1_LacI_sugar_binding-like"/>
    <property type="match status" value="1"/>
</dbReference>
<evidence type="ECO:0000256" key="3">
    <source>
        <dbReference type="ARBA" id="ARBA00023163"/>
    </source>
</evidence>
<dbReference type="EMBL" id="VTAV01000007">
    <property type="protein sequence ID" value="TYR35799.1"/>
    <property type="molecule type" value="Genomic_DNA"/>
</dbReference>
<evidence type="ECO:0000256" key="1">
    <source>
        <dbReference type="ARBA" id="ARBA00023015"/>
    </source>
</evidence>
<proteinExistence type="predicted"/>